<accession>Q47VF9</accession>
<dbReference type="STRING" id="167879.CPS_4565"/>
<dbReference type="NCBIfam" id="TIGR02595">
    <property type="entry name" value="PEP_CTERM"/>
    <property type="match status" value="1"/>
</dbReference>
<feature type="domain" description="Ice-binding protein C-terminal" evidence="2">
    <location>
        <begin position="165"/>
        <end position="187"/>
    </location>
</feature>
<keyword evidence="1" id="KW-0732">Signal</keyword>
<dbReference type="EMBL" id="CP000083">
    <property type="protein sequence ID" value="AAZ27077.1"/>
    <property type="molecule type" value="Genomic_DNA"/>
</dbReference>
<reference evidence="3" key="1">
    <citation type="journal article" date="2005" name="Proc. Natl. Acad. Sci. U.S.A.">
        <title>The psychrophilic lifestyle as revealed by the genome sequence of Colwellia psychrerythraea 34H through genomic and proteomic analyses.</title>
        <authorList>
            <person name="Methe B.A."/>
            <person name="Nelson K.E."/>
            <person name="Deming J.W."/>
            <person name="Momen B."/>
            <person name="Melamud E."/>
            <person name="Zhang X."/>
            <person name="Moult J."/>
            <person name="Madupu R."/>
            <person name="Nelson W.C."/>
            <person name="Dodson R.J."/>
            <person name="Brinkac L.M."/>
            <person name="Daugherty S.C."/>
            <person name="Durkin A.S."/>
            <person name="DeBoy R.T."/>
            <person name="Kolonay J.F."/>
            <person name="Sullivan S.A."/>
            <person name="Zhou L."/>
            <person name="Davidsen T.M."/>
            <person name="Wu M."/>
            <person name="Huston A.L."/>
            <person name="Lewis M."/>
            <person name="Weaver B."/>
            <person name="Weidman J.F."/>
            <person name="Khouri H."/>
            <person name="Utterback T.R."/>
            <person name="Feldblyum T.V."/>
            <person name="Fraser C.M."/>
        </authorList>
    </citation>
    <scope>NUCLEOTIDE SEQUENCE [LARGE SCALE GENOMIC DNA]</scope>
    <source>
        <strain evidence="3">34H</strain>
    </source>
</reference>
<dbReference type="Proteomes" id="UP000000547">
    <property type="component" value="Chromosome"/>
</dbReference>
<evidence type="ECO:0000256" key="1">
    <source>
        <dbReference type="SAM" id="SignalP"/>
    </source>
</evidence>
<evidence type="ECO:0000259" key="2">
    <source>
        <dbReference type="Pfam" id="PF07589"/>
    </source>
</evidence>
<dbReference type="InterPro" id="IPR013424">
    <property type="entry name" value="Ice-binding_C"/>
</dbReference>
<protein>
    <recommendedName>
        <fullName evidence="2">Ice-binding protein C-terminal domain-containing protein</fullName>
    </recommendedName>
</protein>
<evidence type="ECO:0000313" key="3">
    <source>
        <dbReference type="EMBL" id="AAZ27077.1"/>
    </source>
</evidence>
<evidence type="ECO:0000313" key="4">
    <source>
        <dbReference type="Proteomes" id="UP000000547"/>
    </source>
</evidence>
<feature type="chain" id="PRO_5004233907" description="Ice-binding protein C-terminal domain-containing protein" evidence="1">
    <location>
        <begin position="21"/>
        <end position="190"/>
    </location>
</feature>
<dbReference type="RefSeq" id="WP_011045294.1">
    <property type="nucleotide sequence ID" value="NC_003910.7"/>
</dbReference>
<dbReference type="Pfam" id="PF07589">
    <property type="entry name" value="PEP-CTERM"/>
    <property type="match status" value="1"/>
</dbReference>
<feature type="signal peptide" evidence="1">
    <location>
        <begin position="1"/>
        <end position="20"/>
    </location>
</feature>
<proteinExistence type="predicted"/>
<gene>
    <name evidence="3" type="ordered locus">CPS_4565</name>
</gene>
<dbReference type="KEGG" id="cps:CPS_4565"/>
<name>Q47VF9_COLP3</name>
<dbReference type="HOGENOM" id="CLU_1569080_0_0_6"/>
<sequence>MKSFKYIVLIAFIFPFLASATLLDLSNDIDDASYQAFITFDDKDWAWVSPVNTQFDGCLQEVDNPEDYLTTVLDNSDCANQLLAPEYREGWRFATSTELDTVFNILTLNSFYDFDKSMFIQATEYWNTNYIIGDHLNFQANLISGEWSSNKSFETFYIRDHEADAIPEPSTLIIFALGLFTLVNRKKLLI</sequence>
<organism evidence="3 4">
    <name type="scientific">Colwellia psychrerythraea (strain 34H / ATCC BAA-681)</name>
    <name type="common">Vibrio psychroerythus</name>
    <dbReference type="NCBI Taxonomy" id="167879"/>
    <lineage>
        <taxon>Bacteria</taxon>
        <taxon>Pseudomonadati</taxon>
        <taxon>Pseudomonadota</taxon>
        <taxon>Gammaproteobacteria</taxon>
        <taxon>Alteromonadales</taxon>
        <taxon>Colwelliaceae</taxon>
        <taxon>Colwellia</taxon>
    </lineage>
</organism>
<dbReference type="AlphaFoldDB" id="Q47VF9"/>